<accession>A0A1Q9BRB4</accession>
<keyword evidence="2" id="KW-1185">Reference proteome</keyword>
<evidence type="ECO:0000313" key="1">
    <source>
        <dbReference type="EMBL" id="OLP73209.1"/>
    </source>
</evidence>
<dbReference type="Proteomes" id="UP000186817">
    <property type="component" value="Unassembled WGS sequence"/>
</dbReference>
<dbReference type="EMBL" id="LSRX01006055">
    <property type="protein sequence ID" value="OLP73209.1"/>
    <property type="molecule type" value="Genomic_DNA"/>
</dbReference>
<comment type="caution">
    <text evidence="1">The sequence shown here is derived from an EMBL/GenBank/DDBJ whole genome shotgun (WGS) entry which is preliminary data.</text>
</comment>
<proteinExistence type="predicted"/>
<evidence type="ECO:0000313" key="2">
    <source>
        <dbReference type="Proteomes" id="UP000186817"/>
    </source>
</evidence>
<organism evidence="1 2">
    <name type="scientific">Symbiodinium microadriaticum</name>
    <name type="common">Dinoflagellate</name>
    <name type="synonym">Zooxanthella microadriatica</name>
    <dbReference type="NCBI Taxonomy" id="2951"/>
    <lineage>
        <taxon>Eukaryota</taxon>
        <taxon>Sar</taxon>
        <taxon>Alveolata</taxon>
        <taxon>Dinophyceae</taxon>
        <taxon>Suessiales</taxon>
        <taxon>Symbiodiniaceae</taxon>
        <taxon>Symbiodinium</taxon>
    </lineage>
</organism>
<feature type="non-terminal residue" evidence="1">
    <location>
        <position position="35"/>
    </location>
</feature>
<sequence>SQRPRAASSDPSKVCIQGLQPAAICPIRAGGLEPL</sequence>
<feature type="non-terminal residue" evidence="1">
    <location>
        <position position="1"/>
    </location>
</feature>
<protein>
    <submittedName>
        <fullName evidence="1">Uncharacterized protein</fullName>
    </submittedName>
</protein>
<name>A0A1Q9BRB4_SYMMI</name>
<dbReference type="AlphaFoldDB" id="A0A1Q9BRB4"/>
<gene>
    <name evidence="1" type="ORF">AK812_SmicGene47643</name>
</gene>
<reference evidence="1 2" key="1">
    <citation type="submission" date="2016-02" db="EMBL/GenBank/DDBJ databases">
        <title>Genome analysis of coral dinoflagellate symbionts highlights evolutionary adaptations to a symbiotic lifestyle.</title>
        <authorList>
            <person name="Aranda M."/>
            <person name="Li Y."/>
            <person name="Liew Y.J."/>
            <person name="Baumgarten S."/>
            <person name="Simakov O."/>
            <person name="Wilson M."/>
            <person name="Piel J."/>
            <person name="Ashoor H."/>
            <person name="Bougouffa S."/>
            <person name="Bajic V.B."/>
            <person name="Ryu T."/>
            <person name="Ravasi T."/>
            <person name="Bayer T."/>
            <person name="Micklem G."/>
            <person name="Kim H."/>
            <person name="Bhak J."/>
            <person name="Lajeunesse T.C."/>
            <person name="Voolstra C.R."/>
        </authorList>
    </citation>
    <scope>NUCLEOTIDE SEQUENCE [LARGE SCALE GENOMIC DNA]</scope>
    <source>
        <strain evidence="1 2">CCMP2467</strain>
    </source>
</reference>